<dbReference type="Proteomes" id="UP000221438">
    <property type="component" value="Unassembled WGS sequence"/>
</dbReference>
<name>A0A2C0EIT0_BACCE</name>
<reference evidence="1 2" key="1">
    <citation type="submission" date="2017-09" db="EMBL/GenBank/DDBJ databases">
        <title>Large-scale bioinformatics analysis of Bacillus genomes uncovers conserved roles of natural products in bacterial physiology.</title>
        <authorList>
            <consortium name="Agbiome Team Llc"/>
            <person name="Bleich R.M."/>
            <person name="Grubbs K.J."/>
            <person name="Santa Maria K.C."/>
            <person name="Allen S.E."/>
            <person name="Farag S."/>
            <person name="Shank E.A."/>
            <person name="Bowers A."/>
        </authorList>
    </citation>
    <scope>NUCLEOTIDE SEQUENCE [LARGE SCALE GENOMIC DNA]</scope>
    <source>
        <strain evidence="1 2">AFS046104</strain>
    </source>
</reference>
<dbReference type="EMBL" id="NUJQ01000041">
    <property type="protein sequence ID" value="PGQ05946.1"/>
    <property type="molecule type" value="Genomic_DNA"/>
</dbReference>
<accession>A0A2C0EIT0</accession>
<evidence type="ECO:0000313" key="2">
    <source>
        <dbReference type="Proteomes" id="UP000221438"/>
    </source>
</evidence>
<dbReference type="AlphaFoldDB" id="A0A2C0EIT0"/>
<dbReference type="RefSeq" id="WP_098774784.1">
    <property type="nucleotide sequence ID" value="NZ_NUJQ01000041.1"/>
</dbReference>
<comment type="caution">
    <text evidence="1">The sequence shown here is derived from an EMBL/GenBank/DDBJ whole genome shotgun (WGS) entry which is preliminary data.</text>
</comment>
<gene>
    <name evidence="1" type="ORF">COA08_23640</name>
</gene>
<organism evidence="1 2">
    <name type="scientific">Bacillus cereus</name>
    <dbReference type="NCBI Taxonomy" id="1396"/>
    <lineage>
        <taxon>Bacteria</taxon>
        <taxon>Bacillati</taxon>
        <taxon>Bacillota</taxon>
        <taxon>Bacilli</taxon>
        <taxon>Bacillales</taxon>
        <taxon>Bacillaceae</taxon>
        <taxon>Bacillus</taxon>
        <taxon>Bacillus cereus group</taxon>
    </lineage>
</organism>
<sequence>MSQYWYDNFKDNPDLYSGYCRKLCRSLGLSDFYIVKVLYFANLIHVATSKYDDVLFHSGIRFPSETFTWKLREANSKEENFDVEAFLEYASDLVDEYVRIDPADLRPSLLVLHKHVQSSSKFELFVINGDIFSFIDENSHLPGLFVITHEDEYLFVSEIGADPAGVIDEVVELKKKYRTFDLHIIVTETKSDAKLYAMYLALKYLSTADLNITLDVPEYSKSLKCHFENQVI</sequence>
<evidence type="ECO:0000313" key="1">
    <source>
        <dbReference type="EMBL" id="PGQ05946.1"/>
    </source>
</evidence>
<protein>
    <submittedName>
        <fullName evidence="1">Uncharacterized protein</fullName>
    </submittedName>
</protein>
<proteinExistence type="predicted"/>